<dbReference type="Proteomes" id="UP000277928">
    <property type="component" value="Unassembled WGS sequence"/>
</dbReference>
<name>A0A3P6TB56_LITSI</name>
<evidence type="ECO:0000256" key="1">
    <source>
        <dbReference type="SAM" id="MobiDB-lite"/>
    </source>
</evidence>
<accession>A0A3P6TB56</accession>
<dbReference type="OMA" id="CTLTWRR"/>
<reference evidence="3 4" key="1">
    <citation type="submission" date="2018-08" db="EMBL/GenBank/DDBJ databases">
        <authorList>
            <person name="Laetsch R D."/>
            <person name="Stevens L."/>
            <person name="Kumar S."/>
            <person name="Blaxter L. M."/>
        </authorList>
    </citation>
    <scope>NUCLEOTIDE SEQUENCE [LARGE SCALE GENOMIC DNA]</scope>
</reference>
<evidence type="ECO:0000313" key="3">
    <source>
        <dbReference type="EMBL" id="VDK82287.1"/>
    </source>
</evidence>
<gene>
    <name evidence="3" type="ORF">NLS_LOCUS5677</name>
</gene>
<dbReference type="AlphaFoldDB" id="A0A3P6TB56"/>
<dbReference type="OrthoDB" id="5877264at2759"/>
<dbReference type="STRING" id="42156.A0A3P6TB56"/>
<evidence type="ECO:0000313" key="4">
    <source>
        <dbReference type="Proteomes" id="UP000277928"/>
    </source>
</evidence>
<proteinExistence type="predicted"/>
<dbReference type="EMBL" id="UYRX01000442">
    <property type="protein sequence ID" value="VDK82287.1"/>
    <property type="molecule type" value="Genomic_DNA"/>
</dbReference>
<feature type="region of interest" description="Disordered" evidence="1">
    <location>
        <begin position="26"/>
        <end position="54"/>
    </location>
</feature>
<keyword evidence="2" id="KW-0472">Membrane</keyword>
<feature type="transmembrane region" description="Helical" evidence="2">
    <location>
        <begin position="328"/>
        <end position="345"/>
    </location>
</feature>
<keyword evidence="2" id="KW-1133">Transmembrane helix</keyword>
<keyword evidence="2" id="KW-0812">Transmembrane</keyword>
<feature type="compositionally biased region" description="Basic and acidic residues" evidence="1">
    <location>
        <begin position="26"/>
        <end position="41"/>
    </location>
</feature>
<sequence length="355" mass="40349">MLALLLYYYICTFRIASDGREIVIMPDRDDQGTNRGKKGDSVKASTSAEQTTLGPTQKWKSVNLSAIVPAAVGNQDSRNSSTNVKQIPRLFPKKNYELIQKVEEKVIQEKSIRTGSPRHRKATLLHFAPTSHLPDIARVQLLLSNISERPLQFKLKSEPGVDISVLFICTENEMKIHTDLNTDRWSMFYPEIRYALPSAKGHIDAHGSAKCTLTWRREANVNKWSDAQQPKMLLVLDFLHDKIKNEKHTLTRLIGKVVPDQTCDSDRPPVEQLMLDAATNDYCRSMSKESLVPEQAHSTTKKSARDESKVEGVVNNVANWFSQQSKESLLGLFLLMIFFYFLGTLNSSKRRQRDE</sequence>
<organism evidence="3 4">
    <name type="scientific">Litomosoides sigmodontis</name>
    <name type="common">Filarial nematode worm</name>
    <dbReference type="NCBI Taxonomy" id="42156"/>
    <lineage>
        <taxon>Eukaryota</taxon>
        <taxon>Metazoa</taxon>
        <taxon>Ecdysozoa</taxon>
        <taxon>Nematoda</taxon>
        <taxon>Chromadorea</taxon>
        <taxon>Rhabditida</taxon>
        <taxon>Spirurina</taxon>
        <taxon>Spiruromorpha</taxon>
        <taxon>Filarioidea</taxon>
        <taxon>Onchocercidae</taxon>
        <taxon>Litomosoides</taxon>
    </lineage>
</organism>
<feature type="region of interest" description="Disordered" evidence="1">
    <location>
        <begin position="289"/>
        <end position="308"/>
    </location>
</feature>
<feature type="compositionally biased region" description="Polar residues" evidence="1">
    <location>
        <begin position="43"/>
        <end position="54"/>
    </location>
</feature>
<keyword evidence="4" id="KW-1185">Reference proteome</keyword>
<protein>
    <submittedName>
        <fullName evidence="3">Uncharacterized protein</fullName>
    </submittedName>
</protein>
<evidence type="ECO:0000256" key="2">
    <source>
        <dbReference type="SAM" id="Phobius"/>
    </source>
</evidence>